<sequence length="282" mass="31168">IYLDNNIHKDCECAMDCDGDGIKDGEDNCPCNPLISKTTFRVVHPVFLDVFRGNQPVANWNIEEGAIDIEQTDNAQASLIYGEHKLSSVDYEGTFFVNFTKDDDYAGFVFSYQSSSLFYVAMWKRGTTPESNDGTRPLAIGGLQIKKVQSVTGPGKELGSALWFSGDTPGQVKLLYLDPAGAPWVPQVSFRWELIHRPKIGLIRIRFLEANGQVVVDTGNIFDSDLLGGRVGLYVASQRNVGFKLLNYECNELVPKEVYNSLTSSQKSLTGVDPEPASPAWL</sequence>
<dbReference type="GO" id="GO:0005576">
    <property type="term" value="C:extracellular region"/>
    <property type="evidence" value="ECO:0007669"/>
    <property type="project" value="InterPro"/>
</dbReference>
<dbReference type="InterPro" id="IPR008859">
    <property type="entry name" value="Thrombospondin_C"/>
</dbReference>
<dbReference type="GO" id="GO:0005509">
    <property type="term" value="F:calcium ion binding"/>
    <property type="evidence" value="ECO:0007669"/>
    <property type="project" value="InterPro"/>
</dbReference>
<protein>
    <recommendedName>
        <fullName evidence="1">TSP C-terminal domain-containing protein</fullName>
    </recommendedName>
</protein>
<accession>A0AAV2PX82</accession>
<dbReference type="SUPFAM" id="SSF49899">
    <property type="entry name" value="Concanavalin A-like lectins/glucanases"/>
    <property type="match status" value="1"/>
</dbReference>
<dbReference type="Gene3D" id="2.60.120.200">
    <property type="match status" value="1"/>
</dbReference>
<proteinExistence type="predicted"/>
<dbReference type="Pfam" id="PF05735">
    <property type="entry name" value="TSP_C"/>
    <property type="match status" value="1"/>
</dbReference>
<dbReference type="PROSITE" id="PS51236">
    <property type="entry name" value="TSP_CTER"/>
    <property type="match status" value="1"/>
</dbReference>
<dbReference type="Proteomes" id="UP001497623">
    <property type="component" value="Unassembled WGS sequence"/>
</dbReference>
<reference evidence="2 3" key="1">
    <citation type="submission" date="2024-05" db="EMBL/GenBank/DDBJ databases">
        <authorList>
            <person name="Wallberg A."/>
        </authorList>
    </citation>
    <scope>NUCLEOTIDE SEQUENCE [LARGE SCALE GENOMIC DNA]</scope>
</reference>
<feature type="domain" description="TSP C-terminal" evidence="1">
    <location>
        <begin position="41"/>
        <end position="255"/>
    </location>
</feature>
<feature type="non-terminal residue" evidence="2">
    <location>
        <position position="1"/>
    </location>
</feature>
<gene>
    <name evidence="2" type="ORF">MNOR_LOCUS4474</name>
</gene>
<keyword evidence="3" id="KW-1185">Reference proteome</keyword>
<dbReference type="EMBL" id="CAXKWB010001640">
    <property type="protein sequence ID" value="CAL4065016.1"/>
    <property type="molecule type" value="Genomic_DNA"/>
</dbReference>
<evidence type="ECO:0000313" key="3">
    <source>
        <dbReference type="Proteomes" id="UP001497623"/>
    </source>
</evidence>
<dbReference type="PANTHER" id="PTHR10199">
    <property type="entry name" value="THROMBOSPONDIN"/>
    <property type="match status" value="1"/>
</dbReference>
<comment type="caution">
    <text evidence="2">The sequence shown here is derived from an EMBL/GenBank/DDBJ whole genome shotgun (WGS) entry which is preliminary data.</text>
</comment>
<dbReference type="PANTHER" id="PTHR10199:SF100">
    <property type="entry name" value="THROMBOSPONDIN, ISOFORM A"/>
    <property type="match status" value="1"/>
</dbReference>
<dbReference type="InterPro" id="IPR013320">
    <property type="entry name" value="ConA-like_dom_sf"/>
</dbReference>
<dbReference type="AlphaFoldDB" id="A0AAV2PX82"/>
<name>A0AAV2PX82_MEGNR</name>
<organism evidence="2 3">
    <name type="scientific">Meganyctiphanes norvegica</name>
    <name type="common">Northern krill</name>
    <name type="synonym">Thysanopoda norvegica</name>
    <dbReference type="NCBI Taxonomy" id="48144"/>
    <lineage>
        <taxon>Eukaryota</taxon>
        <taxon>Metazoa</taxon>
        <taxon>Ecdysozoa</taxon>
        <taxon>Arthropoda</taxon>
        <taxon>Crustacea</taxon>
        <taxon>Multicrustacea</taxon>
        <taxon>Malacostraca</taxon>
        <taxon>Eumalacostraca</taxon>
        <taxon>Eucarida</taxon>
        <taxon>Euphausiacea</taxon>
        <taxon>Euphausiidae</taxon>
        <taxon>Meganyctiphanes</taxon>
    </lineage>
</organism>
<dbReference type="GO" id="GO:0007155">
    <property type="term" value="P:cell adhesion"/>
    <property type="evidence" value="ECO:0007669"/>
    <property type="project" value="InterPro"/>
</dbReference>
<evidence type="ECO:0000313" key="2">
    <source>
        <dbReference type="EMBL" id="CAL4065016.1"/>
    </source>
</evidence>
<evidence type="ECO:0000259" key="1">
    <source>
        <dbReference type="PROSITE" id="PS51236"/>
    </source>
</evidence>